<dbReference type="InterPro" id="IPR027640">
    <property type="entry name" value="Kinesin-like_fam"/>
</dbReference>
<keyword evidence="1" id="KW-0067">ATP-binding</keyword>
<dbReference type="InParanoid" id="A0A0V0QW55"/>
<evidence type="ECO:0000313" key="5">
    <source>
        <dbReference type="Proteomes" id="UP000054937"/>
    </source>
</evidence>
<feature type="binding site" evidence="1">
    <location>
        <begin position="585"/>
        <end position="592"/>
    </location>
    <ligand>
        <name>ATP</name>
        <dbReference type="ChEBI" id="CHEBI:30616"/>
    </ligand>
</feature>
<dbReference type="GO" id="GO:0007018">
    <property type="term" value="P:microtubule-based movement"/>
    <property type="evidence" value="ECO:0007669"/>
    <property type="project" value="InterPro"/>
</dbReference>
<name>A0A0V0QW55_PSEPJ</name>
<dbReference type="InterPro" id="IPR000719">
    <property type="entry name" value="Prot_kinase_dom"/>
</dbReference>
<dbReference type="Pfam" id="PF00069">
    <property type="entry name" value="Pkinase"/>
    <property type="match status" value="1"/>
</dbReference>
<reference evidence="4 5" key="1">
    <citation type="journal article" date="2015" name="Sci. Rep.">
        <title>Genome of the facultative scuticociliatosis pathogen Pseudocohnilembus persalinus provides insight into its virulence through horizontal gene transfer.</title>
        <authorList>
            <person name="Xiong J."/>
            <person name="Wang G."/>
            <person name="Cheng J."/>
            <person name="Tian M."/>
            <person name="Pan X."/>
            <person name="Warren A."/>
            <person name="Jiang C."/>
            <person name="Yuan D."/>
            <person name="Miao W."/>
        </authorList>
    </citation>
    <scope>NUCLEOTIDE SEQUENCE [LARGE SCALE GENOMIC DNA]</scope>
    <source>
        <strain evidence="4">36N120E</strain>
    </source>
</reference>
<dbReference type="GO" id="GO:0005871">
    <property type="term" value="C:kinesin complex"/>
    <property type="evidence" value="ECO:0007669"/>
    <property type="project" value="TreeGrafter"/>
</dbReference>
<dbReference type="PANTHER" id="PTHR24115">
    <property type="entry name" value="KINESIN-RELATED"/>
    <property type="match status" value="1"/>
</dbReference>
<dbReference type="GO" id="GO:0005524">
    <property type="term" value="F:ATP binding"/>
    <property type="evidence" value="ECO:0007669"/>
    <property type="project" value="UniProtKB-UniRule"/>
</dbReference>
<dbReference type="PROSITE" id="PS50011">
    <property type="entry name" value="PROTEIN_KINASE_DOM"/>
    <property type="match status" value="1"/>
</dbReference>
<dbReference type="Gene3D" id="3.40.850.10">
    <property type="entry name" value="Kinesin motor domain"/>
    <property type="match status" value="1"/>
</dbReference>
<dbReference type="Proteomes" id="UP000054937">
    <property type="component" value="Unassembled WGS sequence"/>
</dbReference>
<dbReference type="OMA" id="RDITICC"/>
<gene>
    <name evidence="4" type="ORF">PPERSA_05063</name>
</gene>
<keyword evidence="4" id="KW-0808">Transferase</keyword>
<evidence type="ECO:0000313" key="4">
    <source>
        <dbReference type="EMBL" id="KRX06450.1"/>
    </source>
</evidence>
<dbReference type="AlphaFoldDB" id="A0A0V0QW55"/>
<dbReference type="InterPro" id="IPR027417">
    <property type="entry name" value="P-loop_NTPase"/>
</dbReference>
<keyword evidence="5" id="KW-1185">Reference proteome</keyword>
<dbReference type="GO" id="GO:0003777">
    <property type="term" value="F:microtubule motor activity"/>
    <property type="evidence" value="ECO:0007669"/>
    <property type="project" value="InterPro"/>
</dbReference>
<dbReference type="GO" id="GO:0005874">
    <property type="term" value="C:microtubule"/>
    <property type="evidence" value="ECO:0007669"/>
    <property type="project" value="TreeGrafter"/>
</dbReference>
<dbReference type="GO" id="GO:0016887">
    <property type="term" value="F:ATP hydrolysis activity"/>
    <property type="evidence" value="ECO:0007669"/>
    <property type="project" value="TreeGrafter"/>
</dbReference>
<accession>A0A0V0QW55</accession>
<dbReference type="Gene3D" id="1.10.510.10">
    <property type="entry name" value="Transferase(Phosphotransferase) domain 1"/>
    <property type="match status" value="1"/>
</dbReference>
<keyword evidence="1" id="KW-0505">Motor protein</keyword>
<dbReference type="InterPro" id="IPR036961">
    <property type="entry name" value="Kinesin_motor_dom_sf"/>
</dbReference>
<dbReference type="SMART" id="SM00220">
    <property type="entry name" value="S_TKc"/>
    <property type="match status" value="1"/>
</dbReference>
<dbReference type="SMART" id="SM00129">
    <property type="entry name" value="KISc"/>
    <property type="match status" value="1"/>
</dbReference>
<comment type="caution">
    <text evidence="4">The sequence shown here is derived from an EMBL/GenBank/DDBJ whole genome shotgun (WGS) entry which is preliminary data.</text>
</comment>
<keyword evidence="4" id="KW-0418">Kinase</keyword>
<protein>
    <submittedName>
        <fullName evidence="4">Protein kinase-like domain</fullName>
    </submittedName>
</protein>
<evidence type="ECO:0000259" key="2">
    <source>
        <dbReference type="PROSITE" id="PS50011"/>
    </source>
</evidence>
<feature type="domain" description="Kinesin motor" evidence="3">
    <location>
        <begin position="495"/>
        <end position="838"/>
    </location>
</feature>
<dbReference type="InterPro" id="IPR011009">
    <property type="entry name" value="Kinase-like_dom_sf"/>
</dbReference>
<dbReference type="SUPFAM" id="SSF56112">
    <property type="entry name" value="Protein kinase-like (PK-like)"/>
    <property type="match status" value="1"/>
</dbReference>
<dbReference type="EMBL" id="LDAU01000096">
    <property type="protein sequence ID" value="KRX06450.1"/>
    <property type="molecule type" value="Genomic_DNA"/>
</dbReference>
<comment type="similarity">
    <text evidence="1">Belongs to the TRAFAC class myosin-kinesin ATPase superfamily. Kinesin family.</text>
</comment>
<dbReference type="Pfam" id="PF00225">
    <property type="entry name" value="Kinesin"/>
    <property type="match status" value="1"/>
</dbReference>
<proteinExistence type="inferred from homology"/>
<dbReference type="SUPFAM" id="SSF52540">
    <property type="entry name" value="P-loop containing nucleoside triphosphate hydrolases"/>
    <property type="match status" value="1"/>
</dbReference>
<dbReference type="GO" id="GO:0004672">
    <property type="term" value="F:protein kinase activity"/>
    <property type="evidence" value="ECO:0007669"/>
    <property type="project" value="InterPro"/>
</dbReference>
<feature type="domain" description="Protein kinase" evidence="2">
    <location>
        <begin position="6"/>
        <end position="403"/>
    </location>
</feature>
<dbReference type="OrthoDB" id="3176171at2759"/>
<evidence type="ECO:0000256" key="1">
    <source>
        <dbReference type="PROSITE-ProRule" id="PRU00283"/>
    </source>
</evidence>
<dbReference type="PROSITE" id="PS50067">
    <property type="entry name" value="KINESIN_MOTOR_2"/>
    <property type="match status" value="1"/>
</dbReference>
<organism evidence="4 5">
    <name type="scientific">Pseudocohnilembus persalinus</name>
    <name type="common">Ciliate</name>
    <dbReference type="NCBI Taxonomy" id="266149"/>
    <lineage>
        <taxon>Eukaryota</taxon>
        <taxon>Sar</taxon>
        <taxon>Alveolata</taxon>
        <taxon>Ciliophora</taxon>
        <taxon>Intramacronucleata</taxon>
        <taxon>Oligohymenophorea</taxon>
        <taxon>Scuticociliatia</taxon>
        <taxon>Philasterida</taxon>
        <taxon>Pseudocohnilembidae</taxon>
        <taxon>Pseudocohnilembus</taxon>
    </lineage>
</organism>
<dbReference type="InterPro" id="IPR001752">
    <property type="entry name" value="Kinesin_motor_dom"/>
</dbReference>
<keyword evidence="1" id="KW-0547">Nucleotide-binding</keyword>
<dbReference type="PRINTS" id="PR00380">
    <property type="entry name" value="KINESINHEAVY"/>
</dbReference>
<evidence type="ECO:0000259" key="3">
    <source>
        <dbReference type="PROSITE" id="PS50067"/>
    </source>
</evidence>
<dbReference type="InterPro" id="IPR008271">
    <property type="entry name" value="Ser/Thr_kinase_AS"/>
</dbReference>
<sequence>MDIEDFCDNSVFGEDENNQFQLNNSNQISQFDLQQTQCQDQQDLKQKDQIQNNILKKDRNQDQKEFEFIKNNYLQTISHDLTYKFCQKMKSVFNEIDILFELNNLPDINERKFFVQNYYINFDYTQQSNQPDLEQIQKQINKQNQNKNNLKNNLIQNSLNSNTSSNSQGNVTKKFELKVFLIQEQLSFTLQQYITQLYPKNGSNNQQILQYKINTYYLLHQLANALEILQKNHISHIDLKPPNIMVDQNNCLKIIDFGSARKINDAENKFFKGICITYGYSAPELLQNKPEINLNNDIWSFGMIMLSMLTGLSYYNSKDEFYQNQIFTLYDKNGKMQEKNLFETLKQIFIQANPIYQYNFSMLTENEIKIIKASLQWDHKKRVNAKQLGIAVLNLTQNLHTQLQNMQQEQFLQIEKFIYFIMQKKTLNLNASIQARKIQPIIESTEEFKKKIQNFELQNIYQNGSLINQINKKEKMEIEESNSQDDNNAFINERDITICCRVRPLLEQEQQQNFFNIISCSNPNIYLHNVKLNILQKPDINTQKFSLDHIFPEQTTTSQIFQQLNGKSLIDSAIEGGISTLFAYGQTGSGKTYTVQGLTEIVALQLFIQVQNFKNSQVPKFYNQKGDFQQFTIYLSFLQIIGNKVSDLLNPESNWKADILEDAFGQVQVRNVQEFEISSPEQFLEIQKNALKNRKSQETYKNESSSRTHSICQIKIKNNFLKSSEPGIFYLIDLVGSENASDSQFHDKQLIQQTKDINKSLMILKDCLLNRVKASQVIDKHIHIPYKASKLTNLLKDTFEIDSLRNTKTVVIACISPSVIDAQQSLNTLKYAGPIKVNYKNAQKLYKNPENPAYWNNKKTREWLQKNSKKIINFDDFLPFETGAQTLRLSTEEFSNRLQKQGYPKSQGVQLNYLLWEYFVNVRYQDKLKIQQRNQNKCIQQKNDTNNMEVNENNTQDLLKNQKQGQKLKQDLYAQKQQVQSDKQNISFMEKLLKHQKI</sequence>
<dbReference type="GO" id="GO:0008017">
    <property type="term" value="F:microtubule binding"/>
    <property type="evidence" value="ECO:0007669"/>
    <property type="project" value="InterPro"/>
</dbReference>
<dbReference type="PROSITE" id="PS00108">
    <property type="entry name" value="PROTEIN_KINASE_ST"/>
    <property type="match status" value="1"/>
</dbReference>